<protein>
    <submittedName>
        <fullName evidence="2">Uncharacterized protein</fullName>
    </submittedName>
</protein>
<dbReference type="Proteomes" id="UP001066276">
    <property type="component" value="Chromosome 5"/>
</dbReference>
<feature type="region of interest" description="Disordered" evidence="1">
    <location>
        <begin position="92"/>
        <end position="111"/>
    </location>
</feature>
<dbReference type="EMBL" id="JANPWB010000009">
    <property type="protein sequence ID" value="KAJ1158815.1"/>
    <property type="molecule type" value="Genomic_DNA"/>
</dbReference>
<comment type="caution">
    <text evidence="2">The sequence shown here is derived from an EMBL/GenBank/DDBJ whole genome shotgun (WGS) entry which is preliminary data.</text>
</comment>
<keyword evidence="3" id="KW-1185">Reference proteome</keyword>
<name>A0AAV7S518_PLEWA</name>
<evidence type="ECO:0000313" key="3">
    <source>
        <dbReference type="Proteomes" id="UP001066276"/>
    </source>
</evidence>
<sequence length="111" mass="12758">MEARRPRWAKVLFHLWRIFNSQRYDHQLKHRWADLVAREQDLLDHLGVVIGGPVAANMNAQEIREFQRKFDVEAGFHNMARQYRHERATGASMAFSQGGPALPTTATTTTA</sequence>
<reference evidence="2" key="1">
    <citation type="journal article" date="2022" name="bioRxiv">
        <title>Sequencing and chromosome-scale assembly of the giantPleurodeles waltlgenome.</title>
        <authorList>
            <person name="Brown T."/>
            <person name="Elewa A."/>
            <person name="Iarovenko S."/>
            <person name="Subramanian E."/>
            <person name="Araus A.J."/>
            <person name="Petzold A."/>
            <person name="Susuki M."/>
            <person name="Suzuki K.-i.T."/>
            <person name="Hayashi T."/>
            <person name="Toyoda A."/>
            <person name="Oliveira C."/>
            <person name="Osipova E."/>
            <person name="Leigh N.D."/>
            <person name="Simon A."/>
            <person name="Yun M.H."/>
        </authorList>
    </citation>
    <scope>NUCLEOTIDE SEQUENCE</scope>
    <source>
        <strain evidence="2">20211129_DDA</strain>
        <tissue evidence="2">Liver</tissue>
    </source>
</reference>
<organism evidence="2 3">
    <name type="scientific">Pleurodeles waltl</name>
    <name type="common">Iberian ribbed newt</name>
    <dbReference type="NCBI Taxonomy" id="8319"/>
    <lineage>
        <taxon>Eukaryota</taxon>
        <taxon>Metazoa</taxon>
        <taxon>Chordata</taxon>
        <taxon>Craniata</taxon>
        <taxon>Vertebrata</taxon>
        <taxon>Euteleostomi</taxon>
        <taxon>Amphibia</taxon>
        <taxon>Batrachia</taxon>
        <taxon>Caudata</taxon>
        <taxon>Salamandroidea</taxon>
        <taxon>Salamandridae</taxon>
        <taxon>Pleurodelinae</taxon>
        <taxon>Pleurodeles</taxon>
    </lineage>
</organism>
<accession>A0AAV7S518</accession>
<proteinExistence type="predicted"/>
<gene>
    <name evidence="2" type="ORF">NDU88_011488</name>
</gene>
<evidence type="ECO:0000256" key="1">
    <source>
        <dbReference type="SAM" id="MobiDB-lite"/>
    </source>
</evidence>
<evidence type="ECO:0000313" key="2">
    <source>
        <dbReference type="EMBL" id="KAJ1158815.1"/>
    </source>
</evidence>
<dbReference type="AlphaFoldDB" id="A0AAV7S518"/>